<reference evidence="2" key="1">
    <citation type="journal article" date="2019" name="BMC Genomics">
        <title>A new reference genome for Sorghum bicolor reveals high levels of sequence similarity between sweet and grain genotypes: implications for the genetics of sugar metabolism.</title>
        <authorList>
            <person name="Cooper E.A."/>
            <person name="Brenton Z.W."/>
            <person name="Flinn B.S."/>
            <person name="Jenkins J."/>
            <person name="Shu S."/>
            <person name="Flowers D."/>
            <person name="Luo F."/>
            <person name="Wang Y."/>
            <person name="Xia P."/>
            <person name="Barry K."/>
            <person name="Daum C."/>
            <person name="Lipzen A."/>
            <person name="Yoshinaga Y."/>
            <person name="Schmutz J."/>
            <person name="Saski C."/>
            <person name="Vermerris W."/>
            <person name="Kresovich S."/>
        </authorList>
    </citation>
    <scope>NUCLEOTIDE SEQUENCE</scope>
</reference>
<evidence type="ECO:0000313" key="2">
    <source>
        <dbReference type="EMBL" id="KAG0514083.1"/>
    </source>
</evidence>
<protein>
    <submittedName>
        <fullName evidence="2">Uncharacterized protein</fullName>
    </submittedName>
</protein>
<reference evidence="2" key="2">
    <citation type="submission" date="2020-10" db="EMBL/GenBank/DDBJ databases">
        <authorList>
            <person name="Cooper E.A."/>
            <person name="Brenton Z.W."/>
            <person name="Flinn B.S."/>
            <person name="Jenkins J."/>
            <person name="Shu S."/>
            <person name="Flowers D."/>
            <person name="Luo F."/>
            <person name="Wang Y."/>
            <person name="Xia P."/>
            <person name="Barry K."/>
            <person name="Daum C."/>
            <person name="Lipzen A."/>
            <person name="Yoshinaga Y."/>
            <person name="Schmutz J."/>
            <person name="Saski C."/>
            <person name="Vermerris W."/>
            <person name="Kresovich S."/>
        </authorList>
    </citation>
    <scope>NUCLEOTIDE SEQUENCE</scope>
</reference>
<feature type="region of interest" description="Disordered" evidence="1">
    <location>
        <begin position="37"/>
        <end position="61"/>
    </location>
</feature>
<evidence type="ECO:0000256" key="1">
    <source>
        <dbReference type="SAM" id="MobiDB-lite"/>
    </source>
</evidence>
<comment type="caution">
    <text evidence="2">The sequence shown here is derived from an EMBL/GenBank/DDBJ whole genome shotgun (WGS) entry which is preliminary data.</text>
</comment>
<feature type="region of interest" description="Disordered" evidence="1">
    <location>
        <begin position="81"/>
        <end position="140"/>
    </location>
</feature>
<proteinExistence type="predicted"/>
<dbReference type="EMBL" id="CM027689">
    <property type="protein sequence ID" value="KAG0514083.1"/>
    <property type="molecule type" value="Genomic_DNA"/>
</dbReference>
<feature type="compositionally biased region" description="Basic and acidic residues" evidence="1">
    <location>
        <begin position="96"/>
        <end position="112"/>
    </location>
</feature>
<evidence type="ECO:0000313" key="3">
    <source>
        <dbReference type="Proteomes" id="UP000807115"/>
    </source>
</evidence>
<sequence>MPSISLFSLRSGGSCHQFPSISLFFIPESRLRIALGIPDSSPSSVRRSHHQPLPPPGLRSPLRYRGCASHRCFRRFGSRAVEEPETARASMAPGSRVHDEGDFDHSQNDELRMCGLTGDDEEDNVRKDCVNESPSLVLDN</sequence>
<organism evidence="2 3">
    <name type="scientific">Sorghum bicolor</name>
    <name type="common">Sorghum</name>
    <name type="synonym">Sorghum vulgare</name>
    <dbReference type="NCBI Taxonomy" id="4558"/>
    <lineage>
        <taxon>Eukaryota</taxon>
        <taxon>Viridiplantae</taxon>
        <taxon>Streptophyta</taxon>
        <taxon>Embryophyta</taxon>
        <taxon>Tracheophyta</taxon>
        <taxon>Spermatophyta</taxon>
        <taxon>Magnoliopsida</taxon>
        <taxon>Liliopsida</taxon>
        <taxon>Poales</taxon>
        <taxon>Poaceae</taxon>
        <taxon>PACMAD clade</taxon>
        <taxon>Panicoideae</taxon>
        <taxon>Andropogonodae</taxon>
        <taxon>Andropogoneae</taxon>
        <taxon>Sorghinae</taxon>
        <taxon>Sorghum</taxon>
    </lineage>
</organism>
<gene>
    <name evidence="2" type="ORF">BDA96_10G159300</name>
</gene>
<dbReference type="AlphaFoldDB" id="A0A921Q226"/>
<dbReference type="Proteomes" id="UP000807115">
    <property type="component" value="Chromosome 10"/>
</dbReference>
<name>A0A921Q226_SORBI</name>
<accession>A0A921Q226</accession>